<keyword evidence="4" id="KW-1185">Reference proteome</keyword>
<feature type="compositionally biased region" description="Acidic residues" evidence="1">
    <location>
        <begin position="245"/>
        <end position="254"/>
    </location>
</feature>
<proteinExistence type="predicted"/>
<feature type="region of interest" description="Disordered" evidence="1">
    <location>
        <begin position="108"/>
        <end position="317"/>
    </location>
</feature>
<reference evidence="3 4" key="1">
    <citation type="submission" date="2016-10" db="EMBL/GenBank/DDBJ databases">
        <title>Genome sequence of Planktotalea frisia SH6-1.</title>
        <authorList>
            <person name="Poehlein A."/>
            <person name="Bakenhus I."/>
            <person name="Voget S."/>
            <person name="Brinkhoff T."/>
            <person name="Simon M."/>
        </authorList>
    </citation>
    <scope>NUCLEOTIDE SEQUENCE [LARGE SCALE GENOMIC DNA]</scope>
    <source>
        <strain evidence="3 4">SH6-1</strain>
    </source>
</reference>
<sequence>MSKSKDAFRTISEVADWLETPAHVLRFWESKFTHVKPVKRAGGRRYYRPADMKLLGGIKKLLHDDGLTIKGAQKLLREHGVKHVAALSQPLDEDLLDEDEFIEEAAYEPDAQAEPMPEPEAKVLSFPPRTDPQETTPEVTSASAPTPQTSGVEPADVADEASQPPESNVPDAPAPVVEAEPSETPAFGGDALPAFMRRAPAPTPSEEPKFEAPQFETPSEPVVAEQDDAPTTLTINPVARFEPVDPPEELESAAEETSQVEETPQVEDDKPANPIISHRMTQDAPPSTTEPIFETTQSDSPEAATATEPAEDQTPAPIAYDVASIAKVVPELNSYSAPAGVLSALPGARKLSPELAGALSAQLDALRDLRTRMQNH</sequence>
<comment type="caution">
    <text evidence="3">The sequence shown here is derived from an EMBL/GenBank/DDBJ whole genome shotgun (WGS) entry which is preliminary data.</text>
</comment>
<dbReference type="SMART" id="SM00422">
    <property type="entry name" value="HTH_MERR"/>
    <property type="match status" value="1"/>
</dbReference>
<organism evidence="3 4">
    <name type="scientific">Planktotalea frisia</name>
    <dbReference type="NCBI Taxonomy" id="696762"/>
    <lineage>
        <taxon>Bacteria</taxon>
        <taxon>Pseudomonadati</taxon>
        <taxon>Pseudomonadota</taxon>
        <taxon>Alphaproteobacteria</taxon>
        <taxon>Rhodobacterales</taxon>
        <taxon>Paracoccaceae</taxon>
        <taxon>Planktotalea</taxon>
    </lineage>
</organism>
<dbReference type="GO" id="GO:0003677">
    <property type="term" value="F:DNA binding"/>
    <property type="evidence" value="ECO:0007669"/>
    <property type="project" value="InterPro"/>
</dbReference>
<dbReference type="SUPFAM" id="SSF46955">
    <property type="entry name" value="Putative DNA-binding domain"/>
    <property type="match status" value="1"/>
</dbReference>
<dbReference type="InterPro" id="IPR009061">
    <property type="entry name" value="DNA-bd_dom_put_sf"/>
</dbReference>
<dbReference type="GO" id="GO:0006355">
    <property type="term" value="P:regulation of DNA-templated transcription"/>
    <property type="evidence" value="ECO:0007669"/>
    <property type="project" value="InterPro"/>
</dbReference>
<dbReference type="PROSITE" id="PS50937">
    <property type="entry name" value="HTH_MERR_2"/>
    <property type="match status" value="1"/>
</dbReference>
<accession>A0A1L9NVJ1</accession>
<feature type="compositionally biased region" description="Polar residues" evidence="1">
    <location>
        <begin position="284"/>
        <end position="300"/>
    </location>
</feature>
<feature type="compositionally biased region" description="Low complexity" evidence="1">
    <location>
        <begin position="301"/>
        <end position="317"/>
    </location>
</feature>
<dbReference type="STRING" id="696762.PFRI_24420"/>
<evidence type="ECO:0000259" key="2">
    <source>
        <dbReference type="PROSITE" id="PS50937"/>
    </source>
</evidence>
<dbReference type="Proteomes" id="UP000184514">
    <property type="component" value="Unassembled WGS sequence"/>
</dbReference>
<evidence type="ECO:0000256" key="1">
    <source>
        <dbReference type="SAM" id="MobiDB-lite"/>
    </source>
</evidence>
<name>A0A1L9NVJ1_9RHOB</name>
<gene>
    <name evidence="3" type="ORF">PFRI_24420</name>
</gene>
<evidence type="ECO:0000313" key="3">
    <source>
        <dbReference type="EMBL" id="OJI93318.1"/>
    </source>
</evidence>
<protein>
    <recommendedName>
        <fullName evidence="2">HTH merR-type domain-containing protein</fullName>
    </recommendedName>
</protein>
<dbReference type="EMBL" id="MLCB01000146">
    <property type="protein sequence ID" value="OJI93318.1"/>
    <property type="molecule type" value="Genomic_DNA"/>
</dbReference>
<dbReference type="AlphaFoldDB" id="A0A1L9NVJ1"/>
<feature type="compositionally biased region" description="Low complexity" evidence="1">
    <location>
        <begin position="169"/>
        <end position="186"/>
    </location>
</feature>
<dbReference type="CDD" id="cd04765">
    <property type="entry name" value="HTH_MlrA-like_sg2"/>
    <property type="match status" value="1"/>
</dbReference>
<feature type="domain" description="HTH merR-type" evidence="2">
    <location>
        <begin position="10"/>
        <end position="78"/>
    </location>
</feature>
<dbReference type="Gene3D" id="1.10.1660.10">
    <property type="match status" value="1"/>
</dbReference>
<evidence type="ECO:0000313" key="4">
    <source>
        <dbReference type="Proteomes" id="UP000184514"/>
    </source>
</evidence>
<dbReference type="RefSeq" id="WP_072630988.1">
    <property type="nucleotide sequence ID" value="NZ_MLCB01000146.1"/>
</dbReference>
<dbReference type="InterPro" id="IPR000551">
    <property type="entry name" value="MerR-type_HTH_dom"/>
</dbReference>
<dbReference type="Pfam" id="PF13411">
    <property type="entry name" value="MerR_1"/>
    <property type="match status" value="1"/>
</dbReference>
<feature type="compositionally biased region" description="Polar residues" evidence="1">
    <location>
        <begin position="133"/>
        <end position="151"/>
    </location>
</feature>